<dbReference type="RefSeq" id="WP_138458019.1">
    <property type="nucleotide sequence ID" value="NZ_VBUU01000029.1"/>
</dbReference>
<reference evidence="2 3" key="1">
    <citation type="submission" date="2019-05" db="EMBL/GenBank/DDBJ databases">
        <title>Genomes sequences of two Nocardia cyriacigeorgica environmental isolates, type strains Nocardia asteroides ATCC 19247 and Nocardia cyriacigeorgica DSM 44484.</title>
        <authorList>
            <person name="Vautrin F."/>
            <person name="Bergeron E."/>
            <person name="Dubost A."/>
            <person name="Abrouk D."/>
            <person name="Rodriguez Nava V."/>
            <person name="Pujic P."/>
        </authorList>
    </citation>
    <scope>NUCLEOTIDE SEQUENCE [LARGE SCALE GENOMIC DNA]</scope>
    <source>
        <strain evidence="2 3">EML 1456</strain>
    </source>
</reference>
<dbReference type="CDD" id="cd00093">
    <property type="entry name" value="HTH_XRE"/>
    <property type="match status" value="1"/>
</dbReference>
<dbReference type="Gene3D" id="1.10.260.40">
    <property type="entry name" value="lambda repressor-like DNA-binding domains"/>
    <property type="match status" value="1"/>
</dbReference>
<dbReference type="Proteomes" id="UP000308349">
    <property type="component" value="Unassembled WGS sequence"/>
</dbReference>
<evidence type="ECO:0000259" key="1">
    <source>
        <dbReference type="PROSITE" id="PS50943"/>
    </source>
</evidence>
<dbReference type="SUPFAM" id="SSF47413">
    <property type="entry name" value="lambda repressor-like DNA-binding domains"/>
    <property type="match status" value="1"/>
</dbReference>
<gene>
    <name evidence="2" type="ORF">FEK35_23100</name>
</gene>
<dbReference type="OrthoDB" id="4534176at2"/>
<dbReference type="AlphaFoldDB" id="A0A5R8P9D9"/>
<organism evidence="2 3">
    <name type="scientific">Nocardia cyriacigeorgica</name>
    <dbReference type="NCBI Taxonomy" id="135487"/>
    <lineage>
        <taxon>Bacteria</taxon>
        <taxon>Bacillati</taxon>
        <taxon>Actinomycetota</taxon>
        <taxon>Actinomycetes</taxon>
        <taxon>Mycobacteriales</taxon>
        <taxon>Nocardiaceae</taxon>
        <taxon>Nocardia</taxon>
    </lineage>
</organism>
<feature type="domain" description="HTH cro/C1-type" evidence="1">
    <location>
        <begin position="19"/>
        <end position="55"/>
    </location>
</feature>
<dbReference type="GO" id="GO:0003677">
    <property type="term" value="F:DNA binding"/>
    <property type="evidence" value="ECO:0007669"/>
    <property type="project" value="InterPro"/>
</dbReference>
<evidence type="ECO:0000313" key="3">
    <source>
        <dbReference type="Proteomes" id="UP000308349"/>
    </source>
</evidence>
<accession>A0A5R8P9D9</accession>
<comment type="caution">
    <text evidence="2">The sequence shown here is derived from an EMBL/GenBank/DDBJ whole genome shotgun (WGS) entry which is preliminary data.</text>
</comment>
<proteinExistence type="predicted"/>
<dbReference type="PROSITE" id="PS50943">
    <property type="entry name" value="HTH_CROC1"/>
    <property type="match status" value="1"/>
</dbReference>
<dbReference type="EMBL" id="VBUU01000029">
    <property type="protein sequence ID" value="TLG01819.1"/>
    <property type="molecule type" value="Genomic_DNA"/>
</dbReference>
<dbReference type="InterPro" id="IPR010982">
    <property type="entry name" value="Lambda_DNA-bd_dom_sf"/>
</dbReference>
<evidence type="ECO:0000313" key="2">
    <source>
        <dbReference type="EMBL" id="TLG01819.1"/>
    </source>
</evidence>
<dbReference type="Pfam" id="PF13560">
    <property type="entry name" value="HTH_31"/>
    <property type="match status" value="1"/>
</dbReference>
<name>A0A5R8P9D9_9NOCA</name>
<sequence>MDPTHDSVAQERRLLGARLREVRTMAGLNGRQFAHAIGWDSSKVSRYENGHQVPSETDVRRWCSVVDGSELLMIDLIAAVRNVVAAQREQRHRGRAGAASAAVVAARLARIDEDLYTGRLTDDDLTEALRHAGLHQIALAFERARASCSEAATPADQHRGGTR</sequence>
<dbReference type="InterPro" id="IPR001387">
    <property type="entry name" value="Cro/C1-type_HTH"/>
</dbReference>
<protein>
    <submittedName>
        <fullName evidence="2">Helix-turn-helix transcriptional regulator</fullName>
    </submittedName>
</protein>
<dbReference type="SMART" id="SM00530">
    <property type="entry name" value="HTH_XRE"/>
    <property type="match status" value="1"/>
</dbReference>